<name>V6I826_9LEPT</name>
<evidence type="ECO:0008006" key="3">
    <source>
        <dbReference type="Google" id="ProtNLM"/>
    </source>
</evidence>
<dbReference type="STRING" id="100053.GCA_002009845_02024"/>
<evidence type="ECO:0000313" key="2">
    <source>
        <dbReference type="Proteomes" id="UP000018747"/>
    </source>
</evidence>
<evidence type="ECO:0000313" key="1">
    <source>
        <dbReference type="EMBL" id="EQA63029.1"/>
    </source>
</evidence>
<keyword evidence="2" id="KW-1185">Reference proteome</keyword>
<organism evidence="1 2">
    <name type="scientific">Leptospira alexanderi serovar Manhao 3 str. L 60</name>
    <dbReference type="NCBI Taxonomy" id="1049759"/>
    <lineage>
        <taxon>Bacteria</taxon>
        <taxon>Pseudomonadati</taxon>
        <taxon>Spirochaetota</taxon>
        <taxon>Spirochaetia</taxon>
        <taxon>Leptospirales</taxon>
        <taxon>Leptospiraceae</taxon>
        <taxon>Leptospira</taxon>
    </lineage>
</organism>
<sequence length="199" mass="23560">MIISVTLQKIQNTRISKFPVVSSGGYTTWSNLGISPRANPHQTSFHNGFIIDRDLKKRNNKPEISRTEFTPKIEKTLSLIRLFEKDNSPFNIIFYTRITKKILNEFYPKYCPHCDDQLLTKEISTRPDVIRCEVCRYQCSRLSYTPLNHFKLPLWMFGFVFYESLIQYPKVLTSFEISRKLRISYKAASLLKRRFQFLL</sequence>
<comment type="caution">
    <text evidence="1">The sequence shown here is derived from an EMBL/GenBank/DDBJ whole genome shotgun (WGS) entry which is preliminary data.</text>
</comment>
<dbReference type="EMBL" id="AHMT02000025">
    <property type="protein sequence ID" value="EQA63029.1"/>
    <property type="molecule type" value="Genomic_DNA"/>
</dbReference>
<protein>
    <recommendedName>
        <fullName evidence="3">Transposase zinc-ribbon domain protein</fullName>
    </recommendedName>
</protein>
<dbReference type="Proteomes" id="UP000018747">
    <property type="component" value="Unassembled WGS sequence"/>
</dbReference>
<accession>V6I826</accession>
<dbReference type="AlphaFoldDB" id="V6I826"/>
<proteinExistence type="predicted"/>
<gene>
    <name evidence="1" type="ORF">LEP1GSC062_3069</name>
</gene>
<reference evidence="1" key="1">
    <citation type="submission" date="2013-05" db="EMBL/GenBank/DDBJ databases">
        <authorList>
            <person name="Harkins D.M."/>
            <person name="Durkin A.S."/>
            <person name="Brinkac L.M."/>
            <person name="Haft D.H."/>
            <person name="Selengut J.D."/>
            <person name="Sanka R."/>
            <person name="DePew J."/>
            <person name="Purushe J."/>
            <person name="Hartskeerl R.A."/>
            <person name="Ahmed A."/>
            <person name="van der Linden H."/>
            <person name="Goris M.G.A."/>
            <person name="Vinetz J.M."/>
            <person name="Sutton G.G."/>
            <person name="Nierman W.C."/>
            <person name="Fouts D.E."/>
        </authorList>
    </citation>
    <scope>NUCLEOTIDE SEQUENCE [LARGE SCALE GENOMIC DNA]</scope>
    <source>
        <strain evidence="1">L 60</strain>
    </source>
</reference>